<accession>A0ABW6I8T9</accession>
<dbReference type="EC" id="2.4.-.-" evidence="3"/>
<gene>
    <name evidence="3" type="ORF">ACFX5F_13925</name>
</gene>
<dbReference type="Pfam" id="PF00534">
    <property type="entry name" value="Glycos_transf_1"/>
    <property type="match status" value="1"/>
</dbReference>
<keyword evidence="4" id="KW-1185">Reference proteome</keyword>
<dbReference type="Gene3D" id="3.40.50.2000">
    <property type="entry name" value="Glycogen Phosphorylase B"/>
    <property type="match status" value="2"/>
</dbReference>
<dbReference type="InterPro" id="IPR001296">
    <property type="entry name" value="Glyco_trans_1"/>
</dbReference>
<feature type="domain" description="Glycosyl transferase family 1" evidence="1">
    <location>
        <begin position="193"/>
        <end position="350"/>
    </location>
</feature>
<reference evidence="3 4" key="1">
    <citation type="submission" date="2024-06" db="EMBL/GenBank/DDBJ databases">
        <title>Flavobacterium spp. isolated from glacier.</title>
        <authorList>
            <person name="Han D."/>
        </authorList>
    </citation>
    <scope>NUCLEOTIDE SEQUENCE [LARGE SCALE GENOMIC DNA]</scope>
    <source>
        <strain evidence="3 4">ZS1P70</strain>
    </source>
</reference>
<protein>
    <submittedName>
        <fullName evidence="3">Glycosyltransferase</fullName>
        <ecNumber evidence="3">2.4.-.-</ecNumber>
    </submittedName>
</protein>
<dbReference type="SUPFAM" id="SSF53756">
    <property type="entry name" value="UDP-Glycosyltransferase/glycogen phosphorylase"/>
    <property type="match status" value="1"/>
</dbReference>
<feature type="domain" description="Glycosyltransferase subfamily 4-like N-terminal" evidence="2">
    <location>
        <begin position="61"/>
        <end position="174"/>
    </location>
</feature>
<dbReference type="GO" id="GO:0016757">
    <property type="term" value="F:glycosyltransferase activity"/>
    <property type="evidence" value="ECO:0007669"/>
    <property type="project" value="UniProtKB-KW"/>
</dbReference>
<evidence type="ECO:0000259" key="2">
    <source>
        <dbReference type="Pfam" id="PF13579"/>
    </source>
</evidence>
<evidence type="ECO:0000259" key="1">
    <source>
        <dbReference type="Pfam" id="PF00534"/>
    </source>
</evidence>
<evidence type="ECO:0000313" key="4">
    <source>
        <dbReference type="Proteomes" id="UP001600107"/>
    </source>
</evidence>
<name>A0ABW6I8T9_9FLAO</name>
<keyword evidence="3" id="KW-0328">Glycosyltransferase</keyword>
<dbReference type="PANTHER" id="PTHR45947:SF3">
    <property type="entry name" value="SULFOQUINOVOSYL TRANSFERASE SQD2"/>
    <property type="match status" value="1"/>
</dbReference>
<dbReference type="Proteomes" id="UP001600107">
    <property type="component" value="Unassembled WGS sequence"/>
</dbReference>
<sequence length="382" mass="43654">MKKIKIAHVLHSVGGVDVSLRLILENTNPTEFDNIVIHGISDTKDFFYDKNRNLVKEYKVPIFRKIAIVNDFTSIVKTYRIIKKEKPHLIHSHSAKGGVIGRIVGILTRIPVVHTPQAFSYLSSNSTIKKAVFLWIEKLLSKGNSILLASSKSEMDRALNEVGFNKENVVLFNNAIRPIVVIDELAIKKTWPENYICTVGRPSYQKNIEFMIRVLYEIKKTTNIHLVVMGVGPVSENLDSVKSLIKELDMSTEITLLNWTDRTDVFNIINGAKFYISTARYEGLPYSIIESLALSIPCIVSDCDGNRDLIKNNFNGYLIKENDTLDFKEKCIKLLNDEEIHIELSKNAKKSFDKDFNILKNIIYLEAIYQKQSDLKYKKSHK</sequence>
<dbReference type="PANTHER" id="PTHR45947">
    <property type="entry name" value="SULFOQUINOVOSYL TRANSFERASE SQD2"/>
    <property type="match status" value="1"/>
</dbReference>
<dbReference type="EMBL" id="JBHZPY010000013">
    <property type="protein sequence ID" value="MFE3872322.1"/>
    <property type="molecule type" value="Genomic_DNA"/>
</dbReference>
<organism evidence="3 4">
    <name type="scientific">Flavobacterium zhoui</name>
    <dbReference type="NCBI Taxonomy" id="3230414"/>
    <lineage>
        <taxon>Bacteria</taxon>
        <taxon>Pseudomonadati</taxon>
        <taxon>Bacteroidota</taxon>
        <taxon>Flavobacteriia</taxon>
        <taxon>Flavobacteriales</taxon>
        <taxon>Flavobacteriaceae</taxon>
        <taxon>Flavobacterium</taxon>
    </lineage>
</organism>
<proteinExistence type="predicted"/>
<evidence type="ECO:0000313" key="3">
    <source>
        <dbReference type="EMBL" id="MFE3872322.1"/>
    </source>
</evidence>
<dbReference type="Pfam" id="PF13579">
    <property type="entry name" value="Glyco_trans_4_4"/>
    <property type="match status" value="1"/>
</dbReference>
<comment type="caution">
    <text evidence="3">The sequence shown here is derived from an EMBL/GenBank/DDBJ whole genome shotgun (WGS) entry which is preliminary data.</text>
</comment>
<keyword evidence="3" id="KW-0808">Transferase</keyword>
<dbReference type="InterPro" id="IPR028098">
    <property type="entry name" value="Glyco_trans_4-like_N"/>
</dbReference>
<dbReference type="InterPro" id="IPR050194">
    <property type="entry name" value="Glycosyltransferase_grp1"/>
</dbReference>
<dbReference type="RefSeq" id="WP_379852618.1">
    <property type="nucleotide sequence ID" value="NZ_JBHZPY010000013.1"/>
</dbReference>